<dbReference type="SUPFAM" id="SSF55486">
    <property type="entry name" value="Metalloproteases ('zincins'), catalytic domain"/>
    <property type="match status" value="2"/>
</dbReference>
<dbReference type="PANTHER" id="PTHR10942">
    <property type="entry name" value="LEISHMANOLYSIN-LIKE PEPTIDASE"/>
    <property type="match status" value="1"/>
</dbReference>
<dbReference type="GO" id="GO:0006508">
    <property type="term" value="P:proteolysis"/>
    <property type="evidence" value="ECO:0007669"/>
    <property type="project" value="UniProtKB-KW"/>
</dbReference>
<evidence type="ECO:0000313" key="15">
    <source>
        <dbReference type="Proteomes" id="UP000835052"/>
    </source>
</evidence>
<dbReference type="GO" id="GO:0005634">
    <property type="term" value="C:nucleus"/>
    <property type="evidence" value="ECO:0007669"/>
    <property type="project" value="UniProtKB-SubCell"/>
</dbReference>
<keyword evidence="5" id="KW-0378">Hydrolase</keyword>
<feature type="domain" description="Transposase Tc1-like" evidence="13">
    <location>
        <begin position="754"/>
        <end position="820"/>
    </location>
</feature>
<accession>A0A8S1HY01</accession>
<protein>
    <recommendedName>
        <fullName evidence="8">Leishmanolysin-like peptidase</fullName>
    </recommendedName>
</protein>
<keyword evidence="3" id="KW-0645">Protease</keyword>
<dbReference type="Gene3D" id="3.90.132.10">
    <property type="entry name" value="Leishmanolysin , domain 2"/>
    <property type="match status" value="2"/>
</dbReference>
<dbReference type="GO" id="GO:0015074">
    <property type="term" value="P:DNA integration"/>
    <property type="evidence" value="ECO:0007669"/>
    <property type="project" value="InterPro"/>
</dbReference>
<evidence type="ECO:0000313" key="14">
    <source>
        <dbReference type="EMBL" id="CAD6199687.1"/>
    </source>
</evidence>
<dbReference type="GO" id="GO:0005737">
    <property type="term" value="C:cytoplasm"/>
    <property type="evidence" value="ECO:0007669"/>
    <property type="project" value="TreeGrafter"/>
</dbReference>
<gene>
    <name evidence="14" type="ORF">CAUJ_LOCUS15587</name>
</gene>
<dbReference type="GO" id="GO:0006313">
    <property type="term" value="P:DNA transposition"/>
    <property type="evidence" value="ECO:0007669"/>
    <property type="project" value="InterPro"/>
</dbReference>
<comment type="caution">
    <text evidence="14">The sequence shown here is derived from an EMBL/GenBank/DDBJ whole genome shotgun (WGS) entry which is preliminary data.</text>
</comment>
<evidence type="ECO:0000256" key="1">
    <source>
        <dbReference type="ARBA" id="ARBA00004123"/>
    </source>
</evidence>
<feature type="region of interest" description="Disordered" evidence="11">
    <location>
        <begin position="731"/>
        <end position="760"/>
    </location>
</feature>
<keyword evidence="15" id="KW-1185">Reference proteome</keyword>
<dbReference type="Pfam" id="PF01457">
    <property type="entry name" value="Peptidase_M8"/>
    <property type="match status" value="2"/>
</dbReference>
<evidence type="ECO:0000256" key="3">
    <source>
        <dbReference type="ARBA" id="ARBA00022670"/>
    </source>
</evidence>
<dbReference type="PANTHER" id="PTHR10942:SF0">
    <property type="entry name" value="LEISHMANOLYSIN-LIKE PEPTIDASE"/>
    <property type="match status" value="1"/>
</dbReference>
<dbReference type="GO" id="GO:0046872">
    <property type="term" value="F:metal ion binding"/>
    <property type="evidence" value="ECO:0007669"/>
    <property type="project" value="UniProtKB-KW"/>
</dbReference>
<feature type="binding site" evidence="10">
    <location>
        <position position="215"/>
    </location>
    <ligand>
        <name>Zn(2+)</name>
        <dbReference type="ChEBI" id="CHEBI:29105"/>
        <note>catalytic</note>
    </ligand>
</feature>
<comment type="cofactor">
    <cofactor evidence="10">
        <name>Zn(2+)</name>
        <dbReference type="ChEBI" id="CHEBI:29105"/>
    </cofactor>
    <text evidence="10">Binds 1 zinc ion per subunit.</text>
</comment>
<evidence type="ECO:0000256" key="8">
    <source>
        <dbReference type="ARBA" id="ARBA00039717"/>
    </source>
</evidence>
<keyword evidence="12" id="KW-0732">Signal</keyword>
<evidence type="ECO:0000256" key="10">
    <source>
        <dbReference type="PIRSR" id="PIRSR601577-2"/>
    </source>
</evidence>
<feature type="binding site" evidence="10">
    <location>
        <position position="211"/>
    </location>
    <ligand>
        <name>Zn(2+)</name>
        <dbReference type="ChEBI" id="CHEBI:29105"/>
        <note>catalytic</note>
    </ligand>
</feature>
<dbReference type="Pfam" id="PF01498">
    <property type="entry name" value="HTH_Tnp_Tc3_2"/>
    <property type="match status" value="1"/>
</dbReference>
<feature type="binding site" evidence="10">
    <location>
        <position position="295"/>
    </location>
    <ligand>
        <name>Zn(2+)</name>
        <dbReference type="ChEBI" id="CHEBI:29105"/>
        <note>catalytic</note>
    </ligand>
</feature>
<feature type="compositionally biased region" description="Basic and acidic residues" evidence="11">
    <location>
        <begin position="747"/>
        <end position="757"/>
    </location>
</feature>
<evidence type="ECO:0000259" key="13">
    <source>
        <dbReference type="Pfam" id="PF01498"/>
    </source>
</evidence>
<dbReference type="GO" id="GO:0007155">
    <property type="term" value="P:cell adhesion"/>
    <property type="evidence" value="ECO:0007669"/>
    <property type="project" value="InterPro"/>
</dbReference>
<dbReference type="InterPro" id="IPR002492">
    <property type="entry name" value="Transposase_Tc1-like"/>
</dbReference>
<dbReference type="InterPro" id="IPR009057">
    <property type="entry name" value="Homeodomain-like_sf"/>
</dbReference>
<reference evidence="14" key="1">
    <citation type="submission" date="2020-10" db="EMBL/GenBank/DDBJ databases">
        <authorList>
            <person name="Kikuchi T."/>
        </authorList>
    </citation>
    <scope>NUCLEOTIDE SEQUENCE</scope>
    <source>
        <strain evidence="14">NKZ352</strain>
    </source>
</reference>
<evidence type="ECO:0000256" key="4">
    <source>
        <dbReference type="ARBA" id="ARBA00022723"/>
    </source>
</evidence>
<evidence type="ECO:0000256" key="11">
    <source>
        <dbReference type="SAM" id="MobiDB-lite"/>
    </source>
</evidence>
<dbReference type="Proteomes" id="UP000835052">
    <property type="component" value="Unassembled WGS sequence"/>
</dbReference>
<dbReference type="SUPFAM" id="SSF46689">
    <property type="entry name" value="Homeodomain-like"/>
    <property type="match status" value="1"/>
</dbReference>
<feature type="compositionally biased region" description="Polar residues" evidence="11">
    <location>
        <begin position="734"/>
        <end position="743"/>
    </location>
</feature>
<keyword evidence="4 10" id="KW-0479">Metal-binding</keyword>
<keyword evidence="7 10" id="KW-0482">Metalloprotease</keyword>
<proteinExistence type="inferred from homology"/>
<feature type="active site" evidence="9">
    <location>
        <position position="212"/>
    </location>
</feature>
<dbReference type="GO" id="GO:0016020">
    <property type="term" value="C:membrane"/>
    <property type="evidence" value="ECO:0007669"/>
    <property type="project" value="InterPro"/>
</dbReference>
<comment type="similarity">
    <text evidence="2">Belongs to the peptidase M8 family.</text>
</comment>
<dbReference type="GO" id="GO:0004222">
    <property type="term" value="F:metalloendopeptidase activity"/>
    <property type="evidence" value="ECO:0007669"/>
    <property type="project" value="InterPro"/>
</dbReference>
<dbReference type="Gene3D" id="3.10.170.20">
    <property type="match status" value="1"/>
</dbReference>
<keyword evidence="6 10" id="KW-0862">Zinc</keyword>
<evidence type="ECO:0000256" key="2">
    <source>
        <dbReference type="ARBA" id="ARBA00005860"/>
    </source>
</evidence>
<sequence>MRKILLLLFFSTTSMASFTPVDWDKYKPVKIMRNESLTEKSSRKEEWKPIRFRVFYAKSVFDELPIDQTKLIQKIMKRALEFFDVKVRPSSDFGLYKTKDGSKFKKMCAGNPVSDEFNVFTCSEEDRKIGCTDNDFKPLKVKLGIFMNRFNSDFLGRDGSTIAEAIFCSRDPEIEDRPVAGKVTIMKDKLEKKMKKILRGGEDELYTTILHEMAHALFFSSCPFWRAYPKAKELYKDNLKRSEVYPETKGSGVDETFHGIAFPKSLKEARKYFDCPDMKYIELENSKYPGSELGHYEADFLPYETMRGDDIGFPLFFSRITLALMEDSGWYKVNYSKAEPMPAPLSKDACKAVKSCKLGDYNGKPSFIKKCETDRKAYYSRPHQSSMAECPIPKRFVCSHSSGSEDWKCLEHERMKFLPRKPNATSNSRYAQARKLYGGLCYEFICNDGSFQFVSGQNYYDCKKEGDKVTFKQKYGKNNHFRQFYEETTEEKLDNKTELNKYSIDRTVICPKYCETKMKRIVKTSPVSLLFSLSYSRDVGRSHSTDEMRTIFLLLFFVATSTASDVIFKWENYKPVKMTRKLPDKSSEERKWEPIRYRVFYDDSVFDDIPVSQTKLLQKVIKRALKFFDVKVQREEEFSIYKSLNVNTSKYENMCEDTVLSNKYDFYECAEGTEEKGCDDEDMGRTSGKKDLTNNDKRAIVVGHQNGLTMMTLAGMFGVTEACISQFLKRQKAQDGSTKSQRTGRPRVTDLNDDRNILKTPRTNPRLTALAIRREVFLNSPSPPSVSTVKRRLNAAGIMGRRAEKKTVISEKNRAARVKWVSTGPVKTGTRFCGPTKRSSTMFHKEELALVGPQNLVPVSTGPVQMLLRPLHPGGSILFRNQRRRFTVETDGGDGEFKKTSRLMARANIDYVWFVLIEDRPSFAATAGPCNYFPGTNMKPNVGLLNVGRATLSDAESRITREGEENLYNILRHEMSHALFFNEIFFMKAFPDSANLFKKTTRSIVYSETLGSGMNETFYGIAFPKALEEARKYLECPDLQYIELENSGDEATAGSHYDVDFLPYETMRSDIAPFRIAYSRISLALMEDSGWYKVDYSKAEPMQPPLSKDACRAAKSCKFSDYKGQLNFTTKCDTDRKGYLGMPHKSKFADCPVPQHIICSYTYGSEDWKCLEHETVYNGLCYEIICNEGSFQFVSGQDYFDCKKEGDKVTFKQNYGINNHFRHLYEQTTETVLNNITFLSNYTAERTVICPKYCEVCAEKDPKTCKEEEAEEEEEEDEVCDDD</sequence>
<dbReference type="GO" id="GO:0003677">
    <property type="term" value="F:DNA binding"/>
    <property type="evidence" value="ECO:0007669"/>
    <property type="project" value="InterPro"/>
</dbReference>
<name>A0A8S1HY01_9PELO</name>
<feature type="signal peptide" evidence="12">
    <location>
        <begin position="1"/>
        <end position="16"/>
    </location>
</feature>
<organism evidence="14 15">
    <name type="scientific">Caenorhabditis auriculariae</name>
    <dbReference type="NCBI Taxonomy" id="2777116"/>
    <lineage>
        <taxon>Eukaryota</taxon>
        <taxon>Metazoa</taxon>
        <taxon>Ecdysozoa</taxon>
        <taxon>Nematoda</taxon>
        <taxon>Chromadorea</taxon>
        <taxon>Rhabditida</taxon>
        <taxon>Rhabditina</taxon>
        <taxon>Rhabditomorpha</taxon>
        <taxon>Rhabditoidea</taxon>
        <taxon>Rhabditidae</taxon>
        <taxon>Peloderinae</taxon>
        <taxon>Caenorhabditis</taxon>
    </lineage>
</organism>
<dbReference type="InterPro" id="IPR001577">
    <property type="entry name" value="Peptidase_M8"/>
</dbReference>
<evidence type="ECO:0000256" key="7">
    <source>
        <dbReference type="ARBA" id="ARBA00023049"/>
    </source>
</evidence>
<evidence type="ECO:0000256" key="5">
    <source>
        <dbReference type="ARBA" id="ARBA00022801"/>
    </source>
</evidence>
<comment type="subcellular location">
    <subcellularLocation>
        <location evidence="1">Nucleus</location>
    </subcellularLocation>
</comment>
<evidence type="ECO:0000256" key="12">
    <source>
        <dbReference type="SAM" id="SignalP"/>
    </source>
</evidence>
<dbReference type="EMBL" id="CAJGYM010000194">
    <property type="protein sequence ID" value="CAD6199687.1"/>
    <property type="molecule type" value="Genomic_DNA"/>
</dbReference>
<dbReference type="OrthoDB" id="527990at2759"/>
<evidence type="ECO:0000256" key="6">
    <source>
        <dbReference type="ARBA" id="ARBA00022833"/>
    </source>
</evidence>
<evidence type="ECO:0000256" key="9">
    <source>
        <dbReference type="PIRSR" id="PIRSR601577-1"/>
    </source>
</evidence>
<feature type="chain" id="PRO_5035750317" description="Leishmanolysin-like peptidase" evidence="12">
    <location>
        <begin position="17"/>
        <end position="1283"/>
    </location>
</feature>